<feature type="chain" id="PRO_5046419128" evidence="1">
    <location>
        <begin position="20"/>
        <end position="141"/>
    </location>
</feature>
<evidence type="ECO:0000313" key="3">
    <source>
        <dbReference type="Proteomes" id="UP000837803"/>
    </source>
</evidence>
<sequence>MKSLLFILLLMGANPLLTAQCSDNAIRDELGALTAALTEAGYATTYLTRCGTLQDGVSRIHDVQVYGGVRYNLLAVTDQNCAGAKVEVIDRKGNVLAQHDPRSQRQTLSFTPPNSRNVRVKVTLADCKPGRCYYGLRLQAE</sequence>
<dbReference type="EMBL" id="CAKLPZ010000005">
    <property type="protein sequence ID" value="CAH1002274.1"/>
    <property type="molecule type" value="Genomic_DNA"/>
</dbReference>
<organism evidence="2 3">
    <name type="scientific">Neolewinella maritima</name>
    <dbReference type="NCBI Taxonomy" id="1383882"/>
    <lineage>
        <taxon>Bacteria</taxon>
        <taxon>Pseudomonadati</taxon>
        <taxon>Bacteroidota</taxon>
        <taxon>Saprospiria</taxon>
        <taxon>Saprospirales</taxon>
        <taxon>Lewinellaceae</taxon>
        <taxon>Neolewinella</taxon>
    </lineage>
</organism>
<dbReference type="Proteomes" id="UP000837803">
    <property type="component" value="Unassembled WGS sequence"/>
</dbReference>
<evidence type="ECO:0000256" key="1">
    <source>
        <dbReference type="SAM" id="SignalP"/>
    </source>
</evidence>
<accession>A0ABN8FAI3</accession>
<evidence type="ECO:0000313" key="2">
    <source>
        <dbReference type="EMBL" id="CAH1002274.1"/>
    </source>
</evidence>
<reference evidence="2" key="1">
    <citation type="submission" date="2021-12" db="EMBL/GenBank/DDBJ databases">
        <authorList>
            <person name="Rodrigo-Torres L."/>
            <person name="Arahal R. D."/>
            <person name="Lucena T."/>
        </authorList>
    </citation>
    <scope>NUCLEOTIDE SEQUENCE</scope>
    <source>
        <strain evidence="2">CECT 8419</strain>
    </source>
</reference>
<name>A0ABN8FAI3_9BACT</name>
<comment type="caution">
    <text evidence="2">The sequence shown here is derived from an EMBL/GenBank/DDBJ whole genome shotgun (WGS) entry which is preliminary data.</text>
</comment>
<keyword evidence="1" id="KW-0732">Signal</keyword>
<gene>
    <name evidence="2" type="ORF">LEM8419_03193</name>
</gene>
<protein>
    <submittedName>
        <fullName evidence="2">Uncharacterized protein</fullName>
    </submittedName>
</protein>
<keyword evidence="3" id="KW-1185">Reference proteome</keyword>
<proteinExistence type="predicted"/>
<dbReference type="RefSeq" id="WP_238752151.1">
    <property type="nucleotide sequence ID" value="NZ_CAKLPZ010000005.1"/>
</dbReference>
<feature type="signal peptide" evidence="1">
    <location>
        <begin position="1"/>
        <end position="19"/>
    </location>
</feature>